<evidence type="ECO:0000256" key="3">
    <source>
        <dbReference type="PIRSR" id="PIRSR640255-2"/>
    </source>
</evidence>
<dbReference type="GO" id="GO:0030247">
    <property type="term" value="F:polysaccharide binding"/>
    <property type="evidence" value="ECO:0007669"/>
    <property type="project" value="InterPro"/>
</dbReference>
<proteinExistence type="inferred from homology"/>
<protein>
    <submittedName>
        <fullName evidence="6">Nuclease C1</fullName>
    </submittedName>
</protein>
<keyword evidence="3" id="KW-0479">Metal-binding</keyword>
<dbReference type="InterPro" id="IPR020821">
    <property type="entry name" value="ENPP1-3/EXOG-like_nuc-like"/>
</dbReference>
<feature type="active site" description="Proton acceptor" evidence="2">
    <location>
        <position position="71"/>
    </location>
</feature>
<feature type="binding site" evidence="3">
    <location>
        <position position="103"/>
    </location>
    <ligand>
        <name>Mg(2+)</name>
        <dbReference type="ChEBI" id="CHEBI:18420"/>
        <note>catalytic</note>
    </ligand>
</feature>
<evidence type="ECO:0000256" key="2">
    <source>
        <dbReference type="PIRSR" id="PIRSR640255-1"/>
    </source>
</evidence>
<dbReference type="RefSeq" id="XP_011396372.1">
    <property type="nucleotide sequence ID" value="XM_011398070.1"/>
</dbReference>
<dbReference type="AlphaFoldDB" id="A0A087SCP5"/>
<dbReference type="Gene3D" id="3.40.570.10">
    <property type="entry name" value="Extracellular Endonuclease, subunit A"/>
    <property type="match status" value="1"/>
</dbReference>
<evidence type="ECO:0000259" key="4">
    <source>
        <dbReference type="SMART" id="SM00477"/>
    </source>
</evidence>
<comment type="similarity">
    <text evidence="1">Belongs to the DNA/RNA non-specific endonuclease family.</text>
</comment>
<evidence type="ECO:0000313" key="6">
    <source>
        <dbReference type="EMBL" id="KFM23499.1"/>
    </source>
</evidence>
<dbReference type="InterPro" id="IPR040255">
    <property type="entry name" value="Non-specific_endonuclease"/>
</dbReference>
<dbReference type="GO" id="GO:0046872">
    <property type="term" value="F:metal ion binding"/>
    <property type="evidence" value="ECO:0007669"/>
    <property type="project" value="UniProtKB-KW"/>
</dbReference>
<dbReference type="InterPro" id="IPR012291">
    <property type="entry name" value="CBM2_carb-bd_dom_sf"/>
</dbReference>
<dbReference type="GO" id="GO:0005743">
    <property type="term" value="C:mitochondrial inner membrane"/>
    <property type="evidence" value="ECO:0007669"/>
    <property type="project" value="TreeGrafter"/>
</dbReference>
<dbReference type="Proteomes" id="UP000028924">
    <property type="component" value="Unassembled WGS sequence"/>
</dbReference>
<evidence type="ECO:0000256" key="1">
    <source>
        <dbReference type="ARBA" id="ARBA00010052"/>
    </source>
</evidence>
<dbReference type="eggNOG" id="KOG3721">
    <property type="taxonomic scope" value="Eukaryota"/>
</dbReference>
<gene>
    <name evidence="6" type="ORF">F751_4381</name>
</gene>
<reference evidence="6 7" key="1">
    <citation type="journal article" date="2014" name="BMC Genomics">
        <title>Oil accumulation mechanisms of the oleaginous microalga Chlorella protothecoides revealed through its genome, transcriptomes, and proteomes.</title>
        <authorList>
            <person name="Gao C."/>
            <person name="Wang Y."/>
            <person name="Shen Y."/>
            <person name="Yan D."/>
            <person name="He X."/>
            <person name="Dai J."/>
            <person name="Wu Q."/>
        </authorList>
    </citation>
    <scope>NUCLEOTIDE SEQUENCE [LARGE SCALE GENOMIC DNA]</scope>
    <source>
        <strain evidence="6 7">0710</strain>
    </source>
</reference>
<dbReference type="GO" id="GO:0004553">
    <property type="term" value="F:hydrolase activity, hydrolyzing O-glycosyl compounds"/>
    <property type="evidence" value="ECO:0007669"/>
    <property type="project" value="InterPro"/>
</dbReference>
<dbReference type="InterPro" id="IPR001604">
    <property type="entry name" value="Endo_G_ENPP1-like_dom"/>
</dbReference>
<dbReference type="SMART" id="SM00892">
    <property type="entry name" value="Endonuclease_NS"/>
    <property type="match status" value="1"/>
</dbReference>
<dbReference type="Gene3D" id="2.60.40.290">
    <property type="match status" value="1"/>
</dbReference>
<dbReference type="EMBL" id="KL662094">
    <property type="protein sequence ID" value="KFM23499.1"/>
    <property type="molecule type" value="Genomic_DNA"/>
</dbReference>
<dbReference type="SMART" id="SM00477">
    <property type="entry name" value="NUC"/>
    <property type="match status" value="1"/>
</dbReference>
<dbReference type="PANTHER" id="PTHR13966:SF5">
    <property type="entry name" value="ENDONUCLEASE G, MITOCHONDRIAL"/>
    <property type="match status" value="1"/>
</dbReference>
<dbReference type="SUPFAM" id="SSF54060">
    <property type="entry name" value="His-Me finger endonucleases"/>
    <property type="match status" value="1"/>
</dbReference>
<dbReference type="CDD" id="cd00091">
    <property type="entry name" value="NUC"/>
    <property type="match status" value="1"/>
</dbReference>
<dbReference type="GO" id="GO:0004521">
    <property type="term" value="F:RNA endonuclease activity"/>
    <property type="evidence" value="ECO:0007669"/>
    <property type="project" value="TreeGrafter"/>
</dbReference>
<evidence type="ECO:0000259" key="5">
    <source>
        <dbReference type="SMART" id="SM00892"/>
    </source>
</evidence>
<name>A0A087SCP5_AUXPR</name>
<dbReference type="Pfam" id="PF01223">
    <property type="entry name" value="Endonuclease_NS"/>
    <property type="match status" value="1"/>
</dbReference>
<dbReference type="GO" id="GO:0000014">
    <property type="term" value="F:single-stranded DNA endodeoxyribonuclease activity"/>
    <property type="evidence" value="ECO:0007669"/>
    <property type="project" value="TreeGrafter"/>
</dbReference>
<keyword evidence="7" id="KW-1185">Reference proteome</keyword>
<sequence length="388" mass="41641">MSDGIRMYTNFIASIDTRLRNPKWVIEHLTRSKLKGDGTRSSSQFTEDAGVGARFRAKLSDYRGTGYDRGHMAPASNHKESQGSMDETFSLSNIAPQVGGGFNRDYWARFERFVQDTTKSFDDVWVVTGPLYIPRPGPSGWVLEHPMLGQPPQMVAVPTHFFKVVLAEQGDASTAVAAFVMPNSAIPAEYPLSAFSVPLTSLEEVSGLTFFPSLLDDARRMGLDAAALSSTMAVPSKLAIVRSCGNLHVTASWSSGLCANIVARNTLNETSTSWAALLSVSGITITSGPTGIGAPEMIDSETWAILPIDGTQQKIQAKNTITINFCGVTDAPEEVVASLETVFGHGPNFTTQDAANKLSSGYCPFLPVVSPPPPPHDVPAPAPESDFE</sequence>
<dbReference type="OrthoDB" id="5418055at2759"/>
<dbReference type="KEGG" id="apro:F751_4381"/>
<organism evidence="6 7">
    <name type="scientific">Auxenochlorella protothecoides</name>
    <name type="common">Green microalga</name>
    <name type="synonym">Chlorella protothecoides</name>
    <dbReference type="NCBI Taxonomy" id="3075"/>
    <lineage>
        <taxon>Eukaryota</taxon>
        <taxon>Viridiplantae</taxon>
        <taxon>Chlorophyta</taxon>
        <taxon>core chlorophytes</taxon>
        <taxon>Trebouxiophyceae</taxon>
        <taxon>Chlorellales</taxon>
        <taxon>Chlorellaceae</taxon>
        <taxon>Auxenochlorella</taxon>
    </lineage>
</organism>
<dbReference type="GeneID" id="23615772"/>
<evidence type="ECO:0000313" key="7">
    <source>
        <dbReference type="Proteomes" id="UP000028924"/>
    </source>
</evidence>
<feature type="domain" description="ENPP1-3/EXOG-like endonuclease/phosphodiesterase" evidence="4">
    <location>
        <begin position="8"/>
        <end position="217"/>
    </location>
</feature>
<feature type="domain" description="DNA/RNA non-specific endonuclease/pyrophosphatase/phosphodiesterase" evidence="5">
    <location>
        <begin position="7"/>
        <end position="217"/>
    </location>
</feature>
<dbReference type="GO" id="GO:0003676">
    <property type="term" value="F:nucleic acid binding"/>
    <property type="evidence" value="ECO:0007669"/>
    <property type="project" value="InterPro"/>
</dbReference>
<dbReference type="STRING" id="3075.A0A087SCP5"/>
<accession>A0A087SCP5</accession>
<dbReference type="PANTHER" id="PTHR13966">
    <property type="entry name" value="ENDONUCLEASE RELATED"/>
    <property type="match status" value="1"/>
</dbReference>
<dbReference type="GO" id="GO:0005634">
    <property type="term" value="C:nucleus"/>
    <property type="evidence" value="ECO:0007669"/>
    <property type="project" value="TreeGrafter"/>
</dbReference>
<dbReference type="InterPro" id="IPR044929">
    <property type="entry name" value="DNA/RNA_non-sp_Endonuclease_sf"/>
</dbReference>
<dbReference type="InterPro" id="IPR044925">
    <property type="entry name" value="His-Me_finger_sf"/>
</dbReference>